<dbReference type="EMBL" id="FTPP01000001">
    <property type="protein sequence ID" value="SIT83961.1"/>
    <property type="molecule type" value="Genomic_DNA"/>
</dbReference>
<dbReference type="Proteomes" id="UP000187181">
    <property type="component" value="Unassembled WGS sequence"/>
</dbReference>
<organism evidence="1 2">
    <name type="scientific">Pontibacter indicus</name>
    <dbReference type="NCBI Taxonomy" id="1317125"/>
    <lineage>
        <taxon>Bacteria</taxon>
        <taxon>Pseudomonadati</taxon>
        <taxon>Bacteroidota</taxon>
        <taxon>Cytophagia</taxon>
        <taxon>Cytophagales</taxon>
        <taxon>Hymenobacteraceae</taxon>
        <taxon>Pontibacter</taxon>
    </lineage>
</organism>
<reference evidence="2" key="1">
    <citation type="submission" date="2017-01" db="EMBL/GenBank/DDBJ databases">
        <authorList>
            <person name="Varghese N."/>
            <person name="Submissions S."/>
        </authorList>
    </citation>
    <scope>NUCLEOTIDE SEQUENCE [LARGE SCALE GENOMIC DNA]</scope>
    <source>
        <strain evidence="2">LP100</strain>
    </source>
</reference>
<keyword evidence="2" id="KW-1185">Reference proteome</keyword>
<evidence type="ECO:0000313" key="1">
    <source>
        <dbReference type="EMBL" id="SIT83961.1"/>
    </source>
</evidence>
<proteinExistence type="predicted"/>
<gene>
    <name evidence="1" type="ORF">SAMN05444128_1337</name>
</gene>
<dbReference type="AlphaFoldDB" id="A0A1R3WZL2"/>
<sequence>MILIIIFIIFLYIMVSVTGRRAKGNYPQVKKRRDLQLI</sequence>
<accession>A0A1R3WZL2</accession>
<name>A0A1R3WZL2_9BACT</name>
<protein>
    <submittedName>
        <fullName evidence="1">Uncharacterized protein</fullName>
    </submittedName>
</protein>
<evidence type="ECO:0000313" key="2">
    <source>
        <dbReference type="Proteomes" id="UP000187181"/>
    </source>
</evidence>